<dbReference type="InterPro" id="IPR013783">
    <property type="entry name" value="Ig-like_fold"/>
</dbReference>
<dbReference type="InterPro" id="IPR036316">
    <property type="entry name" value="Pili_assmbl_chap_C_dom_sf"/>
</dbReference>
<reference evidence="2" key="1">
    <citation type="journal article" date="2018" name="Genome Biol.">
        <title>SKESA: strategic k-mer extension for scrupulous assemblies.</title>
        <authorList>
            <person name="Souvorov A."/>
            <person name="Agarwala R."/>
            <person name="Lipman D.J."/>
        </authorList>
    </citation>
    <scope>NUCLEOTIDE SEQUENCE</scope>
    <source>
        <strain evidence="2">R404</strain>
    </source>
</reference>
<evidence type="ECO:0000313" key="2">
    <source>
        <dbReference type="EMBL" id="HAT1685455.1"/>
    </source>
</evidence>
<comment type="caution">
    <text evidence="2">The sequence shown here is derived from an EMBL/GenBank/DDBJ whole genome shotgun (WGS) entry which is preliminary data.</text>
</comment>
<protein>
    <submittedName>
        <fullName evidence="2">Fimbrial chaperone protein StdC</fullName>
    </submittedName>
</protein>
<gene>
    <name evidence="2" type="ORF">I8Y21_006325</name>
</gene>
<accession>A0AAN5LED7</accession>
<evidence type="ECO:0000313" key="3">
    <source>
        <dbReference type="Proteomes" id="UP000856143"/>
    </source>
</evidence>
<dbReference type="AlphaFoldDB" id="A0AAN5LED7"/>
<organism evidence="2 3">
    <name type="scientific">Klebsiella oxytoca</name>
    <dbReference type="NCBI Taxonomy" id="571"/>
    <lineage>
        <taxon>Bacteria</taxon>
        <taxon>Pseudomonadati</taxon>
        <taxon>Pseudomonadota</taxon>
        <taxon>Gammaproteobacteria</taxon>
        <taxon>Enterobacterales</taxon>
        <taxon>Enterobacteriaceae</taxon>
        <taxon>Klebsiella/Raoultella group</taxon>
        <taxon>Klebsiella</taxon>
    </lineage>
</organism>
<proteinExistence type="predicted"/>
<feature type="domain" description="Pili assembly chaperone C-terminal" evidence="1">
    <location>
        <begin position="7"/>
        <end position="67"/>
    </location>
</feature>
<dbReference type="Proteomes" id="UP000856143">
    <property type="component" value="Unassembled WGS sequence"/>
</dbReference>
<name>A0AAN5LED7_KLEOX</name>
<dbReference type="InterPro" id="IPR016148">
    <property type="entry name" value="Pili_assmbl_chaperone_C"/>
</dbReference>
<dbReference type="EMBL" id="DACSEO010000216">
    <property type="protein sequence ID" value="HAT1685455.1"/>
    <property type="molecule type" value="Genomic_DNA"/>
</dbReference>
<evidence type="ECO:0000259" key="1">
    <source>
        <dbReference type="Pfam" id="PF02753"/>
    </source>
</evidence>
<reference evidence="2" key="2">
    <citation type="submission" date="2020-11" db="EMBL/GenBank/DDBJ databases">
        <authorList>
            <consortium name="NCBI Pathogen Detection Project"/>
        </authorList>
    </citation>
    <scope>NUCLEOTIDE SEQUENCE</scope>
    <source>
        <strain evidence="2">R404</strain>
    </source>
</reference>
<dbReference type="Pfam" id="PF02753">
    <property type="entry name" value="PapD_C"/>
    <property type="match status" value="1"/>
</dbReference>
<dbReference type="Gene3D" id="2.60.40.10">
    <property type="entry name" value="Immunoglobulins"/>
    <property type="match status" value="1"/>
</dbReference>
<dbReference type="SUPFAM" id="SSF49584">
    <property type="entry name" value="Periplasmic chaperone C-domain"/>
    <property type="match status" value="1"/>
</dbReference>
<feature type="non-terminal residue" evidence="2">
    <location>
        <position position="1"/>
    </location>
</feature>
<sequence length="81" mass="8768">EGAQVTLKNPTPYHITVAWLGTDRRQPLKGFSEGVMVPPFGSLPVKATLPAASASLWVGYVDDYGGLKMNRYTCNALRCAL</sequence>